<dbReference type="Pfam" id="PF00270">
    <property type="entry name" value="DEAD"/>
    <property type="match status" value="1"/>
</dbReference>
<evidence type="ECO:0000256" key="8">
    <source>
        <dbReference type="ARBA" id="ARBA00023235"/>
    </source>
</evidence>
<sequence>MTNERQRILSVARRTLGLDELRPLQIDAVSALLDGRDVLAVMATGYGKSAIFQTAAAMLDGLTVVVSPLIALQQDQVQSLEELDSPSAPVAVALNSQHSDAEREDVRDRLVAGDIDLLYLSPEQLVRDDVLAALADVGIALVAVDEAHCVSSWGHEFRPDYLRVGEAVTALGRPTVIALTATASPPVRDDIVEKLSLRDPVRLSGGFDRPEIRFEVRTHADEQATVDAAVEDASTLDGQGLVYIDTRAASESVAETLTAAGRPAAAYHGGLKQNDRDRVAKDFATGDIDIVVATSAFGMGIDKPDIRFVVHAAAPGSVDAYYQEAGRCGRDGRAALARLHYYPGGLSMHRFFATRTVDESLIRRVVKTLGSAGRALPLSGIKDRLKNRSRKLTMVINLLVESGALERTEAGLVPVGDVSAKEAIAEATSLTEAEQKYARSRVDMMRGYAESTRCRRRHILEYFREELGSPCGNCDMCSTGAESEDIPDGRFTLGDVVEHPDWGRGTVSAVESDRITVLFDDEGYKTLALSVIGDDLDKAG</sequence>
<keyword evidence="7" id="KW-0238">DNA-binding</keyword>
<evidence type="ECO:0000256" key="3">
    <source>
        <dbReference type="ARBA" id="ARBA00022741"/>
    </source>
</evidence>
<dbReference type="SMART" id="SM00490">
    <property type="entry name" value="HELICc"/>
    <property type="match status" value="1"/>
</dbReference>
<evidence type="ECO:0000256" key="11">
    <source>
        <dbReference type="ARBA" id="ARBA00044535"/>
    </source>
</evidence>
<dbReference type="InterPro" id="IPR036388">
    <property type="entry name" value="WH-like_DNA-bd_sf"/>
</dbReference>
<dbReference type="GO" id="GO:0005524">
    <property type="term" value="F:ATP binding"/>
    <property type="evidence" value="ECO:0007669"/>
    <property type="project" value="UniProtKB-KW"/>
</dbReference>
<dbReference type="SUPFAM" id="SSF52540">
    <property type="entry name" value="P-loop containing nucleoside triphosphate hydrolases"/>
    <property type="match status" value="1"/>
</dbReference>
<dbReference type="GO" id="GO:0005737">
    <property type="term" value="C:cytoplasm"/>
    <property type="evidence" value="ECO:0007669"/>
    <property type="project" value="TreeGrafter"/>
</dbReference>
<dbReference type="GO" id="GO:0003677">
    <property type="term" value="F:DNA binding"/>
    <property type="evidence" value="ECO:0007669"/>
    <property type="project" value="UniProtKB-KW"/>
</dbReference>
<dbReference type="InterPro" id="IPR032284">
    <property type="entry name" value="RecQ_Zn-bd"/>
</dbReference>
<dbReference type="InterPro" id="IPR004589">
    <property type="entry name" value="DNA_helicase_ATP-dep_RecQ"/>
</dbReference>
<dbReference type="Proteomes" id="UP000077519">
    <property type="component" value="Unassembled WGS sequence"/>
</dbReference>
<dbReference type="CDD" id="cd17920">
    <property type="entry name" value="DEXHc_RecQ"/>
    <property type="match status" value="1"/>
</dbReference>
<protein>
    <recommendedName>
        <fullName evidence="11">ATP-dependent DNA helicase RecQ</fullName>
        <ecNumber evidence="10">5.6.2.4</ecNumber>
    </recommendedName>
    <alternativeName>
        <fullName evidence="12">DNA 3'-5' helicase RecQ</fullName>
    </alternativeName>
</protein>
<accession>A0A177YPQ2</accession>
<evidence type="ECO:0000259" key="13">
    <source>
        <dbReference type="PROSITE" id="PS51192"/>
    </source>
</evidence>
<dbReference type="Gene3D" id="3.40.50.300">
    <property type="entry name" value="P-loop containing nucleotide triphosphate hydrolases"/>
    <property type="match status" value="2"/>
</dbReference>
<dbReference type="GO" id="GO:0043590">
    <property type="term" value="C:bacterial nucleoid"/>
    <property type="evidence" value="ECO:0007669"/>
    <property type="project" value="TreeGrafter"/>
</dbReference>
<dbReference type="PANTHER" id="PTHR13710">
    <property type="entry name" value="DNA HELICASE RECQ FAMILY MEMBER"/>
    <property type="match status" value="1"/>
</dbReference>
<dbReference type="InterPro" id="IPR014001">
    <property type="entry name" value="Helicase_ATP-bd"/>
</dbReference>
<dbReference type="EC" id="5.6.2.4" evidence="10"/>
<dbReference type="GO" id="GO:0030894">
    <property type="term" value="C:replisome"/>
    <property type="evidence" value="ECO:0007669"/>
    <property type="project" value="TreeGrafter"/>
</dbReference>
<keyword evidence="3" id="KW-0547">Nucleotide-binding</keyword>
<organism evidence="15 16">
    <name type="scientific">Rhodococcoides kyotonense</name>
    <dbReference type="NCBI Taxonomy" id="398843"/>
    <lineage>
        <taxon>Bacteria</taxon>
        <taxon>Bacillati</taxon>
        <taxon>Actinomycetota</taxon>
        <taxon>Actinomycetes</taxon>
        <taxon>Mycobacteriales</taxon>
        <taxon>Nocardiaceae</taxon>
        <taxon>Rhodococcoides</taxon>
    </lineage>
</organism>
<dbReference type="InterPro" id="IPR027417">
    <property type="entry name" value="P-loop_NTPase"/>
</dbReference>
<comment type="caution">
    <text evidence="15">The sequence shown here is derived from an EMBL/GenBank/DDBJ whole genome shotgun (WGS) entry which is preliminary data.</text>
</comment>
<dbReference type="GO" id="GO:0009378">
    <property type="term" value="F:four-way junction helicase activity"/>
    <property type="evidence" value="ECO:0007669"/>
    <property type="project" value="TreeGrafter"/>
</dbReference>
<name>A0A177YPQ2_9NOCA</name>
<evidence type="ECO:0000256" key="6">
    <source>
        <dbReference type="ARBA" id="ARBA00022840"/>
    </source>
</evidence>
<evidence type="ECO:0000256" key="5">
    <source>
        <dbReference type="ARBA" id="ARBA00022806"/>
    </source>
</evidence>
<evidence type="ECO:0000256" key="10">
    <source>
        <dbReference type="ARBA" id="ARBA00034808"/>
    </source>
</evidence>
<keyword evidence="8" id="KW-0413">Isomerase</keyword>
<dbReference type="GO" id="GO:0016787">
    <property type="term" value="F:hydrolase activity"/>
    <property type="evidence" value="ECO:0007669"/>
    <property type="project" value="UniProtKB-KW"/>
</dbReference>
<dbReference type="PROSITE" id="PS51194">
    <property type="entry name" value="HELICASE_CTER"/>
    <property type="match status" value="1"/>
</dbReference>
<evidence type="ECO:0000256" key="2">
    <source>
        <dbReference type="ARBA" id="ARBA00022723"/>
    </source>
</evidence>
<dbReference type="GO" id="GO:0006310">
    <property type="term" value="P:DNA recombination"/>
    <property type="evidence" value="ECO:0007669"/>
    <property type="project" value="InterPro"/>
</dbReference>
<feature type="domain" description="Helicase ATP-binding" evidence="13">
    <location>
        <begin position="29"/>
        <end position="201"/>
    </location>
</feature>
<dbReference type="SMART" id="SM00487">
    <property type="entry name" value="DEXDc"/>
    <property type="match status" value="1"/>
</dbReference>
<proteinExistence type="inferred from homology"/>
<keyword evidence="16" id="KW-1185">Reference proteome</keyword>
<dbReference type="PROSITE" id="PS51192">
    <property type="entry name" value="HELICASE_ATP_BIND_1"/>
    <property type="match status" value="1"/>
</dbReference>
<dbReference type="PANTHER" id="PTHR13710:SF105">
    <property type="entry name" value="ATP-DEPENDENT DNA HELICASE Q1"/>
    <property type="match status" value="1"/>
</dbReference>
<evidence type="ECO:0000256" key="1">
    <source>
        <dbReference type="ARBA" id="ARBA00005446"/>
    </source>
</evidence>
<dbReference type="InterPro" id="IPR011545">
    <property type="entry name" value="DEAD/DEAH_box_helicase_dom"/>
</dbReference>
<dbReference type="GO" id="GO:0006281">
    <property type="term" value="P:DNA repair"/>
    <property type="evidence" value="ECO:0007669"/>
    <property type="project" value="TreeGrafter"/>
</dbReference>
<keyword evidence="6" id="KW-0067">ATP-binding</keyword>
<feature type="domain" description="Helicase C-terminal" evidence="14">
    <location>
        <begin position="225"/>
        <end position="389"/>
    </location>
</feature>
<keyword evidence="4" id="KW-0378">Hydrolase</keyword>
<dbReference type="GO" id="GO:0043138">
    <property type="term" value="F:3'-5' DNA helicase activity"/>
    <property type="evidence" value="ECO:0007669"/>
    <property type="project" value="UniProtKB-EC"/>
</dbReference>
<dbReference type="NCBIfam" id="TIGR00614">
    <property type="entry name" value="recQ_fam"/>
    <property type="match status" value="1"/>
</dbReference>
<keyword evidence="5" id="KW-0347">Helicase</keyword>
<comment type="similarity">
    <text evidence="1">Belongs to the helicase family. RecQ subfamily.</text>
</comment>
<evidence type="ECO:0000313" key="15">
    <source>
        <dbReference type="EMBL" id="OAK57552.1"/>
    </source>
</evidence>
<evidence type="ECO:0000256" key="9">
    <source>
        <dbReference type="ARBA" id="ARBA00034617"/>
    </source>
</evidence>
<dbReference type="Gene3D" id="1.10.10.10">
    <property type="entry name" value="Winged helix-like DNA-binding domain superfamily/Winged helix DNA-binding domain"/>
    <property type="match status" value="1"/>
</dbReference>
<comment type="catalytic activity">
    <reaction evidence="9">
        <text>Couples ATP hydrolysis with the unwinding of duplex DNA by translocating in the 3'-5' direction.</text>
        <dbReference type="EC" id="5.6.2.4"/>
    </reaction>
</comment>
<dbReference type="EMBL" id="LVHI01000001">
    <property type="protein sequence ID" value="OAK57552.1"/>
    <property type="molecule type" value="Genomic_DNA"/>
</dbReference>
<dbReference type="InterPro" id="IPR001650">
    <property type="entry name" value="Helicase_C-like"/>
</dbReference>
<evidence type="ECO:0000313" key="16">
    <source>
        <dbReference type="Proteomes" id="UP000077519"/>
    </source>
</evidence>
<keyword evidence="2" id="KW-0479">Metal-binding</keyword>
<reference evidence="15 16" key="1">
    <citation type="submission" date="2016-03" db="EMBL/GenBank/DDBJ databases">
        <title>Genome sequence of Rhodococcus kyotonensis KB10.</title>
        <authorList>
            <person name="Jeong H."/>
            <person name="Hong C.E."/>
            <person name="Jo S.H."/>
            <person name="Park J.M."/>
        </authorList>
    </citation>
    <scope>NUCLEOTIDE SEQUENCE [LARGE SCALE GENOMIC DNA]</scope>
    <source>
        <strain evidence="15 16">KB10</strain>
    </source>
</reference>
<dbReference type="InterPro" id="IPR021938">
    <property type="entry name" value="DUF3553"/>
</dbReference>
<evidence type="ECO:0000256" key="7">
    <source>
        <dbReference type="ARBA" id="ARBA00023125"/>
    </source>
</evidence>
<evidence type="ECO:0000256" key="12">
    <source>
        <dbReference type="ARBA" id="ARBA00044550"/>
    </source>
</evidence>
<dbReference type="GO" id="GO:0046872">
    <property type="term" value="F:metal ion binding"/>
    <property type="evidence" value="ECO:0007669"/>
    <property type="project" value="UniProtKB-KW"/>
</dbReference>
<dbReference type="Pfam" id="PF00271">
    <property type="entry name" value="Helicase_C"/>
    <property type="match status" value="1"/>
</dbReference>
<gene>
    <name evidence="15" type="ORF">A3K89_00805</name>
</gene>
<evidence type="ECO:0000259" key="14">
    <source>
        <dbReference type="PROSITE" id="PS51194"/>
    </source>
</evidence>
<dbReference type="AlphaFoldDB" id="A0A177YPQ2"/>
<evidence type="ECO:0000256" key="4">
    <source>
        <dbReference type="ARBA" id="ARBA00022801"/>
    </source>
</evidence>
<dbReference type="Pfam" id="PF12073">
    <property type="entry name" value="DUF3553"/>
    <property type="match status" value="1"/>
</dbReference>
<dbReference type="Pfam" id="PF16124">
    <property type="entry name" value="RecQ_Zn_bind"/>
    <property type="match status" value="1"/>
</dbReference>